<comment type="catalytic activity">
    <reaction evidence="2">
        <text>a D-5-monosubstituted hydantoin = a L-5-monosubstituted hydantoin</text>
        <dbReference type="Rhea" id="RHEA:46624"/>
        <dbReference type="ChEBI" id="CHEBI:86339"/>
        <dbReference type="ChEBI" id="CHEBI:86340"/>
        <dbReference type="EC" id="5.1.99.5"/>
    </reaction>
</comment>
<dbReference type="PANTHER" id="PTHR28047">
    <property type="entry name" value="PROTEIN DCG1"/>
    <property type="match status" value="1"/>
</dbReference>
<evidence type="ECO:0000256" key="3">
    <source>
        <dbReference type="ARBA" id="ARBA00066406"/>
    </source>
</evidence>
<proteinExistence type="inferred from homology"/>
<evidence type="ECO:0000313" key="8">
    <source>
        <dbReference type="Proteomes" id="UP000285710"/>
    </source>
</evidence>
<dbReference type="InterPro" id="IPR052186">
    <property type="entry name" value="Hydantoin_racemase-like"/>
</dbReference>
<organism evidence="7 8">
    <name type="scientific">Paenirhodobacter populi</name>
    <dbReference type="NCBI Taxonomy" id="2306993"/>
    <lineage>
        <taxon>Bacteria</taxon>
        <taxon>Pseudomonadati</taxon>
        <taxon>Pseudomonadota</taxon>
        <taxon>Alphaproteobacteria</taxon>
        <taxon>Rhodobacterales</taxon>
        <taxon>Rhodobacter group</taxon>
        <taxon>Paenirhodobacter</taxon>
    </lineage>
</organism>
<gene>
    <name evidence="7" type="ORF">D2T33_00900</name>
</gene>
<evidence type="ECO:0000313" key="7">
    <source>
        <dbReference type="EMBL" id="RWR15463.1"/>
    </source>
</evidence>
<dbReference type="Proteomes" id="UP000285710">
    <property type="component" value="Unassembled WGS sequence"/>
</dbReference>
<accession>A0A443J574</accession>
<dbReference type="GO" id="GO:0036348">
    <property type="term" value="F:hydantoin racemase activity"/>
    <property type="evidence" value="ECO:0007669"/>
    <property type="project" value="UniProtKB-EC"/>
</dbReference>
<dbReference type="PANTHER" id="PTHR28047:SF5">
    <property type="entry name" value="PROTEIN DCG1"/>
    <property type="match status" value="1"/>
</dbReference>
<dbReference type="RefSeq" id="WP_128268501.1">
    <property type="nucleotide sequence ID" value="NZ_SAUW01000001.1"/>
</dbReference>
<dbReference type="AlphaFoldDB" id="A0A443J574"/>
<reference evidence="7 8" key="1">
    <citation type="submission" date="2019-01" db="EMBL/GenBank/DDBJ databases">
        <title>Sinorhodobacter populi sp. nov. isolated from the symptomatic bark tissue of Populus euramericana canker.</title>
        <authorList>
            <person name="Xu G."/>
        </authorList>
    </citation>
    <scope>NUCLEOTIDE SEQUENCE [LARGE SCALE GENOMIC DNA]</scope>
    <source>
        <strain evidence="7 8">2D-5</strain>
    </source>
</reference>
<dbReference type="FunFam" id="3.40.50.12500:FF:000001">
    <property type="entry name" value="Putative hydantoin racemase"/>
    <property type="match status" value="1"/>
</dbReference>
<dbReference type="Pfam" id="PF01177">
    <property type="entry name" value="Asp_Glu_race"/>
    <property type="match status" value="1"/>
</dbReference>
<keyword evidence="8" id="KW-1185">Reference proteome</keyword>
<dbReference type="Gene3D" id="3.40.50.12500">
    <property type="match status" value="1"/>
</dbReference>
<sequence>MRIKVINPNTTRSMTEKIGEAARRAASPGVEILAVSPRMGPVSIEGSYDEAFAAVGVIDEVLRGEAEGCDGYVIACFGDPGLAAAREVARGPVVGIAEAAMHAASLIGTGFSIVSMLERSRMTMEHLVHAYGMERRCRSIRMTDIPVLDLEIEGSDAQARIIAECRCAISEDHADCVLLGCGGMSDLMARVSAEIGAPAIDGVSAGVRLVEALAGLGLGTSKRQGYAAPLAKAYEGEFGRFALR</sequence>
<dbReference type="InterPro" id="IPR015942">
    <property type="entry name" value="Asp/Glu/hydantoin_racemase"/>
</dbReference>
<evidence type="ECO:0000256" key="1">
    <source>
        <dbReference type="ARBA" id="ARBA00038414"/>
    </source>
</evidence>
<dbReference type="EC" id="5.1.99.5" evidence="3"/>
<evidence type="ECO:0000256" key="6">
    <source>
        <dbReference type="ARBA" id="ARBA00093234"/>
    </source>
</evidence>
<evidence type="ECO:0000256" key="2">
    <source>
        <dbReference type="ARBA" id="ARBA00051635"/>
    </source>
</evidence>
<comment type="catalytic activity">
    <reaction evidence="6">
        <text>D-5-isobutylhydantoin = L-5-isobutylhydantoin</text>
        <dbReference type="Rhea" id="RHEA:84231"/>
        <dbReference type="ChEBI" id="CHEBI:233609"/>
        <dbReference type="ChEBI" id="CHEBI:233610"/>
    </reaction>
</comment>
<name>A0A443J574_9RHOB</name>
<dbReference type="GO" id="GO:0047661">
    <property type="term" value="F:amino-acid racemase activity"/>
    <property type="evidence" value="ECO:0007669"/>
    <property type="project" value="InterPro"/>
</dbReference>
<dbReference type="EMBL" id="SAUW01000001">
    <property type="protein sequence ID" value="RWR15463.1"/>
    <property type="molecule type" value="Genomic_DNA"/>
</dbReference>
<evidence type="ECO:0000256" key="4">
    <source>
        <dbReference type="ARBA" id="ARBA00067972"/>
    </source>
</evidence>
<protein>
    <recommendedName>
        <fullName evidence="4">Hydantoin racemase</fullName>
        <ecNumber evidence="3">5.1.99.5</ecNumber>
    </recommendedName>
</protein>
<comment type="caution">
    <text evidence="7">The sequence shown here is derived from an EMBL/GenBank/DDBJ whole genome shotgun (WGS) entry which is preliminary data.</text>
</comment>
<reference evidence="7 8" key="2">
    <citation type="submission" date="2019-01" db="EMBL/GenBank/DDBJ databases">
        <authorList>
            <person name="Li Y."/>
        </authorList>
    </citation>
    <scope>NUCLEOTIDE SEQUENCE [LARGE SCALE GENOMIC DNA]</scope>
    <source>
        <strain evidence="7 8">2D-5</strain>
    </source>
</reference>
<comment type="catalytic activity">
    <reaction evidence="5">
        <text>D-5-benzylhydantoin = L-5-benzylhydantoin</text>
        <dbReference type="Rhea" id="RHEA:83991"/>
        <dbReference type="ChEBI" id="CHEBI:176864"/>
        <dbReference type="ChEBI" id="CHEBI:233540"/>
    </reaction>
</comment>
<evidence type="ECO:0000256" key="5">
    <source>
        <dbReference type="ARBA" id="ARBA00093199"/>
    </source>
</evidence>
<comment type="similarity">
    <text evidence="1">Belongs to the HyuE racemase family.</text>
</comment>
<dbReference type="InterPro" id="IPR053714">
    <property type="entry name" value="Iso_Racemase_Enz_sf"/>
</dbReference>